<comment type="subcellular location">
    <subcellularLocation>
        <location evidence="1">Membrane</location>
        <topology evidence="1">Multi-pass membrane protein</topology>
    </subcellularLocation>
</comment>
<feature type="transmembrane region" description="Helical" evidence="5">
    <location>
        <begin position="288"/>
        <end position="313"/>
    </location>
</feature>
<comment type="caution">
    <text evidence="7">The sequence shown here is derived from an EMBL/GenBank/DDBJ whole genome shotgun (WGS) entry which is preliminary data.</text>
</comment>
<sequence length="523" mass="57386">MAASLPKEKEDKVPLFHLKSHRLYVLFMIMLGYFSLVYMRTNLGITMTCMVNSTAVVLSTSTNTSYLKEIVHADSCPQAQNDNSLVNDYGGTLVWSSSVQALLFSGTFWGALVTVMPAGYLADRSSSVLLMQAAAFLYIVCTAVLPYLAVNWGYGYVFVSRVIMGLGEGVLIPSINTIVTRWFPADERSTAASLYTAGNQVAAAFGNPAAAALCASQFRWPSVFYLCSTIGTVWLVLWRLTITNSPSKSNCISDRERAYLERKIPKAKPQSKKDHVTPWKAMLTSMPLWTLFVCQFAANTIVVFMQIYLPSFFKEVLYLPMVDNGLYSAAPSIIQFVVKVFWGMLMDKLKKKKVLSVTATCKISQGISCFSTAVVFILIANYSSCTNPLLALGLICVIAGGFGLAISGFYISMLSLAPAHTGTISSLSMLVGILGRLTTPEVVAYFKVYGTLDEWKNIMYFFSVLLLVSGLMFCVFGSGEHQEWGMIHPSATEEKELSKLESLDQGAEDVIAEDCAYPDIVSS</sequence>
<keyword evidence="8" id="KW-1185">Reference proteome</keyword>
<dbReference type="Pfam" id="PF07690">
    <property type="entry name" value="MFS_1"/>
    <property type="match status" value="1"/>
</dbReference>
<keyword evidence="2 5" id="KW-0812">Transmembrane</keyword>
<dbReference type="PANTHER" id="PTHR11662">
    <property type="entry name" value="SOLUTE CARRIER FAMILY 17"/>
    <property type="match status" value="1"/>
</dbReference>
<dbReference type="PANTHER" id="PTHR11662:SF405">
    <property type="entry name" value="PROTEIN CBG12249"/>
    <property type="match status" value="1"/>
</dbReference>
<dbReference type="PROSITE" id="PS50850">
    <property type="entry name" value="MFS"/>
    <property type="match status" value="1"/>
</dbReference>
<evidence type="ECO:0000256" key="5">
    <source>
        <dbReference type="SAM" id="Phobius"/>
    </source>
</evidence>
<keyword evidence="3 5" id="KW-1133">Transmembrane helix</keyword>
<accession>A0A4U8V112</accession>
<feature type="transmembrane region" description="Helical" evidence="5">
    <location>
        <begin position="101"/>
        <end position="122"/>
    </location>
</feature>
<feature type="transmembrane region" description="Helical" evidence="5">
    <location>
        <begin position="21"/>
        <end position="39"/>
    </location>
</feature>
<dbReference type="GO" id="GO:0022857">
    <property type="term" value="F:transmembrane transporter activity"/>
    <property type="evidence" value="ECO:0007669"/>
    <property type="project" value="InterPro"/>
</dbReference>
<dbReference type="Proteomes" id="UP000298663">
    <property type="component" value="Unassembled WGS sequence"/>
</dbReference>
<proteinExistence type="predicted"/>
<dbReference type="OrthoDB" id="2985014at2759"/>
<dbReference type="InterPro" id="IPR050382">
    <property type="entry name" value="MFS_Na/Anion_cotransporter"/>
</dbReference>
<dbReference type="STRING" id="34508.A0A4U8V112"/>
<reference evidence="7 8" key="1">
    <citation type="journal article" date="2015" name="Genome Biol.">
        <title>Comparative genomics of Steinernema reveals deeply conserved gene regulatory networks.</title>
        <authorList>
            <person name="Dillman A.R."/>
            <person name="Macchietto M."/>
            <person name="Porter C.F."/>
            <person name="Rogers A."/>
            <person name="Williams B."/>
            <person name="Antoshechkin I."/>
            <person name="Lee M.M."/>
            <person name="Goodwin Z."/>
            <person name="Lu X."/>
            <person name="Lewis E.E."/>
            <person name="Goodrich-Blair H."/>
            <person name="Stock S.P."/>
            <person name="Adams B.J."/>
            <person name="Sternberg P.W."/>
            <person name="Mortazavi A."/>
        </authorList>
    </citation>
    <scope>NUCLEOTIDE SEQUENCE [LARGE SCALE GENOMIC DNA]</scope>
    <source>
        <strain evidence="7 8">ALL</strain>
    </source>
</reference>
<evidence type="ECO:0000313" key="7">
    <source>
        <dbReference type="EMBL" id="TMS37948.1"/>
    </source>
</evidence>
<evidence type="ECO:0000256" key="4">
    <source>
        <dbReference type="ARBA" id="ARBA00023136"/>
    </source>
</evidence>
<evidence type="ECO:0000256" key="2">
    <source>
        <dbReference type="ARBA" id="ARBA00022692"/>
    </source>
</evidence>
<feature type="transmembrane region" description="Helical" evidence="5">
    <location>
        <begin position="223"/>
        <end position="240"/>
    </location>
</feature>
<feature type="transmembrane region" description="Helical" evidence="5">
    <location>
        <begin position="325"/>
        <end position="345"/>
    </location>
</feature>
<organism evidence="7 8">
    <name type="scientific">Steinernema carpocapsae</name>
    <name type="common">Entomopathogenic nematode</name>
    <dbReference type="NCBI Taxonomy" id="34508"/>
    <lineage>
        <taxon>Eukaryota</taxon>
        <taxon>Metazoa</taxon>
        <taxon>Ecdysozoa</taxon>
        <taxon>Nematoda</taxon>
        <taxon>Chromadorea</taxon>
        <taxon>Rhabditida</taxon>
        <taxon>Tylenchina</taxon>
        <taxon>Panagrolaimomorpha</taxon>
        <taxon>Strongyloidoidea</taxon>
        <taxon>Steinernematidae</taxon>
        <taxon>Steinernema</taxon>
    </lineage>
</organism>
<evidence type="ECO:0000259" key="6">
    <source>
        <dbReference type="PROSITE" id="PS50850"/>
    </source>
</evidence>
<dbReference type="SUPFAM" id="SSF103473">
    <property type="entry name" value="MFS general substrate transporter"/>
    <property type="match status" value="1"/>
</dbReference>
<feature type="transmembrane region" description="Helical" evidence="5">
    <location>
        <begin position="389"/>
        <end position="412"/>
    </location>
</feature>
<feature type="transmembrane region" description="Helical" evidence="5">
    <location>
        <begin position="366"/>
        <end position="383"/>
    </location>
</feature>
<feature type="transmembrane region" description="Helical" evidence="5">
    <location>
        <begin position="458"/>
        <end position="476"/>
    </location>
</feature>
<feature type="transmembrane region" description="Helical" evidence="5">
    <location>
        <begin position="129"/>
        <end position="150"/>
    </location>
</feature>
<keyword evidence="4 5" id="KW-0472">Membrane</keyword>
<feature type="transmembrane region" description="Helical" evidence="5">
    <location>
        <begin position="424"/>
        <end position="446"/>
    </location>
</feature>
<dbReference type="InterPro" id="IPR036259">
    <property type="entry name" value="MFS_trans_sf"/>
</dbReference>
<protein>
    <recommendedName>
        <fullName evidence="6">Major facilitator superfamily (MFS) profile domain-containing protein</fullName>
    </recommendedName>
</protein>
<feature type="domain" description="Major facilitator superfamily (MFS) profile" evidence="6">
    <location>
        <begin position="25"/>
        <end position="482"/>
    </location>
</feature>
<gene>
    <name evidence="7" type="ORF">L596_004779</name>
</gene>
<evidence type="ECO:0000256" key="3">
    <source>
        <dbReference type="ARBA" id="ARBA00022989"/>
    </source>
</evidence>
<dbReference type="Gene3D" id="1.20.1250.20">
    <property type="entry name" value="MFS general substrate transporter like domains"/>
    <property type="match status" value="2"/>
</dbReference>
<reference evidence="7 8" key="2">
    <citation type="journal article" date="2019" name="G3 (Bethesda)">
        <title>Hybrid Assembly of the Genome of the Entomopathogenic Nematode Steinernema carpocapsae Identifies the X-Chromosome.</title>
        <authorList>
            <person name="Serra L."/>
            <person name="Macchietto M."/>
            <person name="Macias-Munoz A."/>
            <person name="McGill C.J."/>
            <person name="Rodriguez I.M."/>
            <person name="Rodriguez B."/>
            <person name="Murad R."/>
            <person name="Mortazavi A."/>
        </authorList>
    </citation>
    <scope>NUCLEOTIDE SEQUENCE [LARGE SCALE GENOMIC DNA]</scope>
    <source>
        <strain evidence="7 8">ALL</strain>
    </source>
</reference>
<dbReference type="EMBL" id="AZBU02000001">
    <property type="protein sequence ID" value="TMS37948.1"/>
    <property type="molecule type" value="Genomic_DNA"/>
</dbReference>
<dbReference type="GO" id="GO:0016020">
    <property type="term" value="C:membrane"/>
    <property type="evidence" value="ECO:0007669"/>
    <property type="project" value="UniProtKB-SubCell"/>
</dbReference>
<dbReference type="GO" id="GO:0006820">
    <property type="term" value="P:monoatomic anion transport"/>
    <property type="evidence" value="ECO:0007669"/>
    <property type="project" value="TreeGrafter"/>
</dbReference>
<dbReference type="InterPro" id="IPR020846">
    <property type="entry name" value="MFS_dom"/>
</dbReference>
<evidence type="ECO:0000256" key="1">
    <source>
        <dbReference type="ARBA" id="ARBA00004141"/>
    </source>
</evidence>
<dbReference type="InterPro" id="IPR011701">
    <property type="entry name" value="MFS"/>
</dbReference>
<dbReference type="FunFam" id="1.20.1250.20:FF:000532">
    <property type="entry name" value="SLC (SoLute Carrier) homolog"/>
    <property type="match status" value="1"/>
</dbReference>
<evidence type="ECO:0000313" key="8">
    <source>
        <dbReference type="Proteomes" id="UP000298663"/>
    </source>
</evidence>
<dbReference type="AlphaFoldDB" id="A0A4U8V112"/>
<name>A0A4U8V112_STECR</name>